<dbReference type="RefSeq" id="WP_135476835.1">
    <property type="nucleotide sequence ID" value="NZ_SIJK02000004.1"/>
</dbReference>
<dbReference type="Proteomes" id="UP001193081">
    <property type="component" value="Unassembled WGS sequence"/>
</dbReference>
<gene>
    <name evidence="2" type="ORF">EYB53_003600</name>
</gene>
<dbReference type="InterPro" id="IPR020568">
    <property type="entry name" value="Ribosomal_Su5_D2-typ_SF"/>
</dbReference>
<dbReference type="Gene3D" id="3.30.70.890">
    <property type="entry name" value="GHMP kinase, C-terminal domain"/>
    <property type="match status" value="1"/>
</dbReference>
<keyword evidence="3" id="KW-1185">Reference proteome</keyword>
<reference evidence="2 3" key="1">
    <citation type="submission" date="2021-03" db="EMBL/GenBank/DDBJ databases">
        <authorList>
            <person name="Grouzdev D.S."/>
        </authorList>
    </citation>
    <scope>NUCLEOTIDE SEQUENCE [LARGE SCALE GENOMIC DNA]</scope>
    <source>
        <strain evidence="2 3">M50-1</strain>
    </source>
</reference>
<dbReference type="InterPro" id="IPR014721">
    <property type="entry name" value="Ribsml_uS5_D2-typ_fold_subgr"/>
</dbReference>
<evidence type="ECO:0008006" key="4">
    <source>
        <dbReference type="Google" id="ProtNLM"/>
    </source>
</evidence>
<protein>
    <recommendedName>
        <fullName evidence="4">GHMP kinase N-terminal domain-containing protein</fullName>
    </recommendedName>
</protein>
<dbReference type="InterPro" id="IPR036554">
    <property type="entry name" value="GHMP_kinase_C_sf"/>
</dbReference>
<evidence type="ECO:0000313" key="2">
    <source>
        <dbReference type="EMBL" id="MBP1464789.1"/>
    </source>
</evidence>
<sequence length="475" mass="50374">MPHEFERFLQVIRAERGFFPHAEHSVYASRGPGWVDLIGGAAFDGGTLALGWPLGTGTFVAVQPQSEPVIEVRILPDPHATGEVQTRSRQRRRDKDPDPFADVASYRVLCRQLATLDGTPYSYGEGIKVLSEFPAMVQIIGGIWLALMREEFVRFPGGMRVLVQPHPGPGATMGLGAAIAQALVVAYQVQLPPRELGLLVQTALHRISGVNPGVLGPLVSVCSHAGSLLLVHQQPAWLWGDLHLPPGTALWAVVIEDEPPMEPQHQLQAATAMAYHLVAEVTATAPSDANSYWRGYLSNLGTARYEARVRAALPVSLSGAAFLERAEVPAGIFIDPAVFYPVRAAAALAVEEHLRARMIAALLRAAASKTQRDEDLHLAGELLARSHGGQRAAGLGDPRADRLVEAIALDGASLGLYGARATAAASGASLVVLGHSDAEAALQTLVENVAEESGLQMRVTGGTSSGAHAAGVREV</sequence>
<accession>A0ABS4D5S7</accession>
<evidence type="ECO:0000256" key="1">
    <source>
        <dbReference type="SAM" id="MobiDB-lite"/>
    </source>
</evidence>
<organism evidence="2 3">
    <name type="scientific">Candidatus Chloroploca mongolica</name>
    <dbReference type="NCBI Taxonomy" id="2528176"/>
    <lineage>
        <taxon>Bacteria</taxon>
        <taxon>Bacillati</taxon>
        <taxon>Chloroflexota</taxon>
        <taxon>Chloroflexia</taxon>
        <taxon>Chloroflexales</taxon>
        <taxon>Chloroflexineae</taxon>
        <taxon>Oscillochloridaceae</taxon>
        <taxon>Candidatus Chloroploca</taxon>
    </lineage>
</organism>
<dbReference type="SUPFAM" id="SSF55060">
    <property type="entry name" value="GHMP Kinase, C-terminal domain"/>
    <property type="match status" value="1"/>
</dbReference>
<feature type="region of interest" description="Disordered" evidence="1">
    <location>
        <begin position="80"/>
        <end position="99"/>
    </location>
</feature>
<proteinExistence type="predicted"/>
<dbReference type="SUPFAM" id="SSF54211">
    <property type="entry name" value="Ribosomal protein S5 domain 2-like"/>
    <property type="match status" value="1"/>
</dbReference>
<comment type="caution">
    <text evidence="2">The sequence shown here is derived from an EMBL/GenBank/DDBJ whole genome shotgun (WGS) entry which is preliminary data.</text>
</comment>
<dbReference type="EMBL" id="SIJK02000004">
    <property type="protein sequence ID" value="MBP1464789.1"/>
    <property type="molecule type" value="Genomic_DNA"/>
</dbReference>
<dbReference type="Gene3D" id="3.30.230.10">
    <property type="match status" value="1"/>
</dbReference>
<name>A0ABS4D5S7_9CHLR</name>
<evidence type="ECO:0000313" key="3">
    <source>
        <dbReference type="Proteomes" id="UP001193081"/>
    </source>
</evidence>